<feature type="region of interest" description="Disordered" evidence="1">
    <location>
        <begin position="230"/>
        <end position="255"/>
    </location>
</feature>
<protein>
    <submittedName>
        <fullName evidence="2">Uncharacterized protein</fullName>
    </submittedName>
</protein>
<dbReference type="EMBL" id="KV875104">
    <property type="protein sequence ID" value="OIW24294.1"/>
    <property type="molecule type" value="Genomic_DNA"/>
</dbReference>
<evidence type="ECO:0000256" key="1">
    <source>
        <dbReference type="SAM" id="MobiDB-lite"/>
    </source>
</evidence>
<reference evidence="2 3" key="1">
    <citation type="submission" date="2016-10" db="EMBL/GenBank/DDBJ databases">
        <title>Draft genome sequence of Coniochaeta ligniaria NRRL30616, a lignocellulolytic fungus for bioabatement of inhibitors in plant biomass hydrolysates.</title>
        <authorList>
            <consortium name="DOE Joint Genome Institute"/>
            <person name="Jimenez D.J."/>
            <person name="Hector R.E."/>
            <person name="Riley R."/>
            <person name="Sun H."/>
            <person name="Grigoriev I.V."/>
            <person name="Van Elsas J.D."/>
            <person name="Nichols N.N."/>
        </authorList>
    </citation>
    <scope>NUCLEOTIDE SEQUENCE [LARGE SCALE GENOMIC DNA]</scope>
    <source>
        <strain evidence="2 3">NRRL 30616</strain>
    </source>
</reference>
<dbReference type="AlphaFoldDB" id="A0A1J7IA11"/>
<dbReference type="InParanoid" id="A0A1J7IA11"/>
<keyword evidence="3" id="KW-1185">Reference proteome</keyword>
<proteinExistence type="predicted"/>
<sequence>MSQRDMFAAWRRPTVSSNATRLQQTVEYVYYGGGGIWKASEMTEGWSVSVGESISILNTRDVLDPSPHLPDSSVNEIQPRQRPCVLHAILAHNMEPVAHTNDSVQVHFTSVSTGSMITVQVDTDARTWLLIRSSQATVQKSQRHAAHVLCRICSVLSLNHNCALLCVSCCCSPAPTVLPYIRNMSRSSTSIKSTTFSSTTSAVPTGLAMSGTKRLQGLGRADELFLNLSHPNGGSLSRQSLSTRRRDANRQQGSHNVTLLVTRRQTTDP</sequence>
<name>A0A1J7IA11_9PEZI</name>
<evidence type="ECO:0000313" key="2">
    <source>
        <dbReference type="EMBL" id="OIW24294.1"/>
    </source>
</evidence>
<organism evidence="2 3">
    <name type="scientific">Coniochaeta ligniaria NRRL 30616</name>
    <dbReference type="NCBI Taxonomy" id="1408157"/>
    <lineage>
        <taxon>Eukaryota</taxon>
        <taxon>Fungi</taxon>
        <taxon>Dikarya</taxon>
        <taxon>Ascomycota</taxon>
        <taxon>Pezizomycotina</taxon>
        <taxon>Sordariomycetes</taxon>
        <taxon>Sordariomycetidae</taxon>
        <taxon>Coniochaetales</taxon>
        <taxon>Coniochaetaceae</taxon>
        <taxon>Coniochaeta</taxon>
    </lineage>
</organism>
<evidence type="ECO:0000313" key="3">
    <source>
        <dbReference type="Proteomes" id="UP000182658"/>
    </source>
</evidence>
<dbReference type="Proteomes" id="UP000182658">
    <property type="component" value="Unassembled WGS sequence"/>
</dbReference>
<accession>A0A1J7IA11</accession>
<gene>
    <name evidence="2" type="ORF">CONLIGDRAFT_685914</name>
</gene>